<protein>
    <submittedName>
        <fullName evidence="1">Autotransporter outer membrane beta-barrel domain-containing protein</fullName>
    </submittedName>
</protein>
<keyword evidence="2" id="KW-1185">Reference proteome</keyword>
<name>A0ACC5R6T1_9HYPH</name>
<evidence type="ECO:0000313" key="2">
    <source>
        <dbReference type="Proteomes" id="UP000616151"/>
    </source>
</evidence>
<dbReference type="EMBL" id="JAENHL010000007">
    <property type="protein sequence ID" value="MBK1868370.1"/>
    <property type="molecule type" value="Genomic_DNA"/>
</dbReference>
<accession>A0ACC5R6T1</accession>
<evidence type="ECO:0000313" key="1">
    <source>
        <dbReference type="EMBL" id="MBK1868370.1"/>
    </source>
</evidence>
<dbReference type="Proteomes" id="UP000616151">
    <property type="component" value="Unassembled WGS sequence"/>
</dbReference>
<proteinExistence type="predicted"/>
<organism evidence="1 2">
    <name type="scientific">Taklimakanibacter albus</name>
    <dbReference type="NCBI Taxonomy" id="2800327"/>
    <lineage>
        <taxon>Bacteria</taxon>
        <taxon>Pseudomonadati</taxon>
        <taxon>Pseudomonadota</taxon>
        <taxon>Alphaproteobacteria</taxon>
        <taxon>Hyphomicrobiales</taxon>
        <taxon>Aestuariivirgaceae</taxon>
        <taxon>Taklimakanibacter</taxon>
    </lineage>
</organism>
<gene>
    <name evidence="1" type="ORF">JHL16_18600</name>
</gene>
<reference evidence="1" key="1">
    <citation type="submission" date="2021-01" db="EMBL/GenBank/DDBJ databases">
        <authorList>
            <person name="Sun Q."/>
        </authorList>
    </citation>
    <scope>NUCLEOTIDE SEQUENCE</scope>
    <source>
        <strain evidence="1">YIM B02566</strain>
    </source>
</reference>
<sequence length="1230" mass="125531">MKSVNPVTRVLRNRLALTTILAAAPFLAYGRQALAACTPNPVAPTYSCSGASGAQSFNLVNNAYITTEPGFSVTAGGGDNGITITGDGHLRYIDNNASPVTSANFTGIYVRSGGAVTISTGGAITGGTNGIYARNDGLGQVSITADGAVTGQSGDGIYAVNYGVDLTVVTGAGSAIEGGDEGINALNGGAGKLDITANGEVTGANDAIHAFNSIDGTDVVITTGVSSAIEGGSNGIHAENQGRGRLEIIANGSVDGGTGDGIYGRNQGGDLIITANAGSVIEGSDEGIDAVNMGSGELRVTADGKVTGTQDDGLRAFNSGNGTNLKITTGAASDITGENTGIFADNFGTGDLDIKAYGKVTGDDGDGIYARNSYGTDNGVNLKITTGVQSDITGSRYGIKAKSYGNGDLIITADGQVTGESEDGIFAHAYYGQNLTITTGAGSDVSGLDEGIDVENTGVGDLTVTVGGKVTGTEGNGIDALNEGEDLTITAEAGSVIKAEQEGIWGRNRGTGNLTITANGAIRTESSGGNGIGAENEEDGGDLTVTTGAGSYISAGDDGIYAENNGRGNLTILADGMIEGRGDDGIYAENEGANLKITTVAGSVVKGADDGIDARHEGGGTFEVTVNGSVSATEFYGVKAVNDGNATTRITVGGAGLVEGNVAGIFARSLDEQNIAITNDGIVRNLSGEANALAIETTGGATAIDNNNQLIGTVKTATGFDAKLTNNGVWRTRGWSYFNGGDDIVFNNGTLVAAADAAAAEVVTLHDIETFNNAGLISLVDGQTGDRFNLVDVTTFPGTRYVGDNGRLAVDAVLAEPGTGASDRIAIAGVTDGTTKVVVNILDATGPNYQGIQVVAAVATGEEDFDLEGGPLNAGFFTWDLVARNVPFLGPSQILVTTGIGAGAQEMAAGITGGQDFWHQTTATLLQRQADLRALLAGPQVTPVADYTEPVAPTPVANVTPGFWFKGVGAWLERDQGNGPTSTDRKQSIYGALAGFDFGTESAGETWMFGLFGGYLTSDLDFDVTDTEWKYKGPSAGAYVTYLNQAFYADLTVKADFLDVDIDAEEIGGISGEADTDLFNIGGQIDAGYKIGFGQGAFIEPQASLVVLHTEIDDIDEIFGGSVDFEDETSVRGRLGIRLGADYEQGGVILTPDVTASVWQSFTGDNTATVFAPLTPAFDVSDDPGETVGDVSLGLGVMAPDGWSGFLRGNYQFAEDFEAVTGNAGVRYSW</sequence>
<comment type="caution">
    <text evidence="1">The sequence shown here is derived from an EMBL/GenBank/DDBJ whole genome shotgun (WGS) entry which is preliminary data.</text>
</comment>